<keyword evidence="6" id="KW-1133">Transmembrane helix</keyword>
<evidence type="ECO:0000256" key="3">
    <source>
        <dbReference type="PROSITE-ProRule" id="PRU00339"/>
    </source>
</evidence>
<evidence type="ECO:0000256" key="1">
    <source>
        <dbReference type="ARBA" id="ARBA00022737"/>
    </source>
</evidence>
<dbReference type="SMART" id="SM00028">
    <property type="entry name" value="TPR"/>
    <property type="match status" value="3"/>
</dbReference>
<feature type="region of interest" description="Disordered" evidence="5">
    <location>
        <begin position="1"/>
        <end position="21"/>
    </location>
</feature>
<feature type="coiled-coil region" evidence="4">
    <location>
        <begin position="221"/>
        <end position="248"/>
    </location>
</feature>
<keyword evidence="4" id="KW-0175">Coiled coil</keyword>
<dbReference type="VEuPathDB" id="ToxoDB:TGME49_229490"/>
<feature type="region of interest" description="Disordered" evidence="5">
    <location>
        <begin position="482"/>
        <end position="619"/>
    </location>
</feature>
<dbReference type="PROSITE" id="PS51257">
    <property type="entry name" value="PROKAR_LIPOPROTEIN"/>
    <property type="match status" value="1"/>
</dbReference>
<keyword evidence="1" id="KW-0677">Repeat</keyword>
<evidence type="ECO:0000256" key="5">
    <source>
        <dbReference type="SAM" id="MobiDB-lite"/>
    </source>
</evidence>
<dbReference type="EMBL" id="JAAUHK010000194">
    <property type="protein sequence ID" value="KAF4641610.1"/>
    <property type="molecule type" value="Genomic_DNA"/>
</dbReference>
<feature type="transmembrane region" description="Helical" evidence="6">
    <location>
        <begin position="813"/>
        <end position="833"/>
    </location>
</feature>
<accession>A0A7J6K456</accession>
<feature type="compositionally biased region" description="Basic and acidic residues" evidence="5">
    <location>
        <begin position="528"/>
        <end position="549"/>
    </location>
</feature>
<feature type="compositionally biased region" description="Basic and acidic residues" evidence="5">
    <location>
        <begin position="1"/>
        <end position="11"/>
    </location>
</feature>
<feature type="transmembrane region" description="Helical" evidence="6">
    <location>
        <begin position="738"/>
        <end position="762"/>
    </location>
</feature>
<keyword evidence="2 3" id="KW-0802">TPR repeat</keyword>
<organism evidence="7 8">
    <name type="scientific">Toxoplasma gondii</name>
    <dbReference type="NCBI Taxonomy" id="5811"/>
    <lineage>
        <taxon>Eukaryota</taxon>
        <taxon>Sar</taxon>
        <taxon>Alveolata</taxon>
        <taxon>Apicomplexa</taxon>
        <taxon>Conoidasida</taxon>
        <taxon>Coccidia</taxon>
        <taxon>Eucoccidiorida</taxon>
        <taxon>Eimeriorina</taxon>
        <taxon>Sarcocystidae</taxon>
        <taxon>Toxoplasma</taxon>
    </lineage>
</organism>
<name>A0A7J6K456_TOXGO</name>
<proteinExistence type="predicted"/>
<dbReference type="PANTHER" id="PTHR11242:SF0">
    <property type="entry name" value="TPR_REGION DOMAIN-CONTAINING PROTEIN"/>
    <property type="match status" value="1"/>
</dbReference>
<evidence type="ECO:0000256" key="2">
    <source>
        <dbReference type="ARBA" id="ARBA00022803"/>
    </source>
</evidence>
<feature type="compositionally biased region" description="Basic and acidic residues" evidence="5">
    <location>
        <begin position="583"/>
        <end position="601"/>
    </location>
</feature>
<dbReference type="SUPFAM" id="SSF48452">
    <property type="entry name" value="TPR-like"/>
    <property type="match status" value="1"/>
</dbReference>
<keyword evidence="6" id="KW-0472">Membrane</keyword>
<dbReference type="AlphaFoldDB" id="A0A7J6K456"/>
<reference evidence="7 8" key="1">
    <citation type="submission" date="2020-03" db="EMBL/GenBank/DDBJ databases">
        <title>Genome sequence of Toxoplasma gondii RH-88 strain.</title>
        <authorList>
            <person name="Lorenzi H.A."/>
            <person name="Venepally P."/>
            <person name="Rozenberg A."/>
            <person name="Sibley D."/>
        </authorList>
    </citation>
    <scope>NUCLEOTIDE SEQUENCE [LARGE SCALE GENOMIC DNA]</scope>
    <source>
        <strain evidence="7 8">RH-88</strain>
    </source>
</reference>
<feature type="region of interest" description="Disordered" evidence="5">
    <location>
        <begin position="853"/>
        <end position="919"/>
    </location>
</feature>
<dbReference type="InterPro" id="IPR039663">
    <property type="entry name" value="AIP/AIPL1/TTC9"/>
</dbReference>
<keyword evidence="6" id="KW-0812">Transmembrane</keyword>
<evidence type="ECO:0000313" key="7">
    <source>
        <dbReference type="EMBL" id="KAF4641610.1"/>
    </source>
</evidence>
<protein>
    <submittedName>
        <fullName evidence="7">Tetratricopeptide repeat-containing protein</fullName>
    </submittedName>
</protein>
<gene>
    <name evidence="7" type="ORF">TGRH88_074200</name>
</gene>
<feature type="compositionally biased region" description="Basic and acidic residues" evidence="5">
    <location>
        <begin position="482"/>
        <end position="508"/>
    </location>
</feature>
<dbReference type="Gene3D" id="1.25.40.10">
    <property type="entry name" value="Tetratricopeptide repeat domain"/>
    <property type="match status" value="1"/>
</dbReference>
<sequence>MLCRSDRRDPPSNDSPPAASQSTCSCVGGLAKHFFTRLTMSSSHRQSSDCPGDLFVRVKTSLLRAVSDDSRAACLLLESTERSSSVRKGESAFLDAASRLKRTERTSSGSRPSITATLPARTVELFRVHKLVSSATGETDTMGGVSKAKGATRSSEKALHFAERFLDDEREKKKLQEEVNGTRDNGGLTADSAVGLQNDEPDAAKKSSPLQVMSNTDYGKYERLSKRLDEEEERKKKKEEADAMAAREMMQGCSHDHSKERQIYEKPTGEKIDAAERFRQEGNAAFREKNYGLAAVNYRKALLQFDYTFPDTDEEQKRMDSVKLPCHLNLAACKLQQQDYEEVYIQCRLALEMDPKNTKAYYRRGLAHLQQDNFVKAKEDLMEALTQEPSSKEIRDALQLLREKIHRYHRRSAMTYKAMLKSDGSEETVGDSVASPAETISEKEASDACCRPESMESIPAKACGGCERQAPEKEVDRVSLEAAQERNLREEAFDQRVPRKREETRSEDPVSSTAAEAVLSSGYSSPETKAETHAHREATESVKHEEGRHTRSRTPSSSTHRTVRKVEEVSDDEDRPAASSSSGERDNCAARGKEGDSRDDVQNWGEGGAPRGRKRSYNEAVVMPLHEKSLEERRETALEQGRELHQKLLLLLRQKQQELKAALERECPDDGSASEDEQKRGGGKHRRASFASTYTVSSAGEAFSLRRDDCSDIDGSFDRRRHRSRAFADGDSSVVSPYGVALIVAVSAVFSACIGLLVGLLLGSGGRDARLPAQPEPGVCTPDGCTGNKLAALPALATATLQSVGSFLSDGGVILAGLAAAVCVGIALLLIFLDEDGEEGIVEERTGVLERRHSVPVSRRAGTGGRQSRAASVSGRNKWPGVEEESSDDGDKEGGGPSGMRKNELWKGEGISGVGPAPRRRKLTAEYIEEVAGPQRDIGSFPQRKTGKLHSDPTFDAVLQQWCN</sequence>
<feature type="repeat" description="TPR" evidence="3">
    <location>
        <begin position="358"/>
        <end position="391"/>
    </location>
</feature>
<feature type="region of interest" description="Disordered" evidence="5">
    <location>
        <begin position="425"/>
        <end position="452"/>
    </location>
</feature>
<evidence type="ECO:0000313" key="8">
    <source>
        <dbReference type="Proteomes" id="UP000557509"/>
    </source>
</evidence>
<feature type="compositionally biased region" description="Acidic residues" evidence="5">
    <location>
        <begin position="882"/>
        <end position="891"/>
    </location>
</feature>
<dbReference type="Proteomes" id="UP000557509">
    <property type="component" value="Unassembled WGS sequence"/>
</dbReference>
<dbReference type="InterPro" id="IPR019734">
    <property type="entry name" value="TPR_rpt"/>
</dbReference>
<dbReference type="PROSITE" id="PS50005">
    <property type="entry name" value="TPR"/>
    <property type="match status" value="1"/>
</dbReference>
<feature type="region of interest" description="Disordered" evidence="5">
    <location>
        <begin position="663"/>
        <end position="687"/>
    </location>
</feature>
<feature type="region of interest" description="Disordered" evidence="5">
    <location>
        <begin position="176"/>
        <end position="207"/>
    </location>
</feature>
<evidence type="ECO:0000256" key="4">
    <source>
        <dbReference type="SAM" id="Coils"/>
    </source>
</evidence>
<keyword evidence="8" id="KW-1185">Reference proteome</keyword>
<dbReference type="PANTHER" id="PTHR11242">
    <property type="entry name" value="ARYL HYDROCARBON RECEPTOR INTERACTING PROTEIN RELATED"/>
    <property type="match status" value="1"/>
</dbReference>
<comment type="caution">
    <text evidence="7">The sequence shown here is derived from an EMBL/GenBank/DDBJ whole genome shotgun (WGS) entry which is preliminary data.</text>
</comment>
<evidence type="ECO:0000256" key="6">
    <source>
        <dbReference type="SAM" id="Phobius"/>
    </source>
</evidence>
<dbReference type="InterPro" id="IPR011990">
    <property type="entry name" value="TPR-like_helical_dom_sf"/>
</dbReference>